<dbReference type="AlphaFoldDB" id="A0A1T4J4I5"/>
<dbReference type="GO" id="GO:0000287">
    <property type="term" value="F:magnesium ion binding"/>
    <property type="evidence" value="ECO:0007669"/>
    <property type="project" value="TreeGrafter"/>
</dbReference>
<accession>A0A1T4J4I5</accession>
<dbReference type="Proteomes" id="UP000808038">
    <property type="component" value="Unassembled WGS sequence"/>
</dbReference>
<protein>
    <submittedName>
        <fullName evidence="2">HAD hydrolase family protein</fullName>
    </submittedName>
</protein>
<dbReference type="PANTHER" id="PTHR10000">
    <property type="entry name" value="PHOSPHOSERINE PHOSPHATASE"/>
    <property type="match status" value="1"/>
</dbReference>
<evidence type="ECO:0000313" key="2">
    <source>
        <dbReference type="EMBL" id="MBJ7639527.1"/>
    </source>
</evidence>
<dbReference type="EMBL" id="JAAOCX010000012">
    <property type="protein sequence ID" value="MBJ7633186.1"/>
    <property type="molecule type" value="Genomic_DNA"/>
</dbReference>
<dbReference type="Proteomes" id="UP000728106">
    <property type="component" value="Unassembled WGS sequence"/>
</dbReference>
<sequence>MTRLFVTDLDQTFLHEDKTFDAERFAKILDQLDENGDQFAIATGREAKWVRSKFGVLADRVHLVTNNGAAWHVRGTAETDLRTLDASTLAELERILVDVSPKDGIIAFSEDSMYRLSGYGELRPDLQDYMTHVYGTIHLVDHLTDIPQPLASVTAIFDVPSSNEAIRRINASGMPLHPTTSGYGAVDILAEGVNKATSLSALINKLSLAPEQLTVFGDGMNDLEMMELAGQVYVMPNADERLFNRGFGMADLDNEHDGVLAKLEEII</sequence>
<reference evidence="2 3" key="2">
    <citation type="journal article" date="2021" name="Int. J. Food Microbiol.">
        <title>Safety demonstration of a microbial species for use in the food chain: Weissella confusa.</title>
        <authorList>
            <person name="Bourdichon F."/>
            <person name="Patrone V."/>
            <person name="Fontana A."/>
            <person name="Milani G."/>
            <person name="Morelli L."/>
        </authorList>
    </citation>
    <scope>NUCLEOTIDE SEQUENCE [LARGE SCALE GENOMIC DNA]</scope>
    <source>
        <strain evidence="1">CCUG 30943</strain>
        <strain evidence="2 3">CCUG 43002</strain>
    </source>
</reference>
<dbReference type="PANTHER" id="PTHR10000:SF53">
    <property type="entry name" value="5-AMINO-6-(5-PHOSPHO-D-RIBITYLAMINO)URACIL PHOSPHATASE YBJI-RELATED"/>
    <property type="match status" value="1"/>
</dbReference>
<organism evidence="2 3">
    <name type="scientific">Weissella confusa</name>
    <name type="common">Lactobacillus confusus</name>
    <dbReference type="NCBI Taxonomy" id="1583"/>
    <lineage>
        <taxon>Bacteria</taxon>
        <taxon>Bacillati</taxon>
        <taxon>Bacillota</taxon>
        <taxon>Bacilli</taxon>
        <taxon>Lactobacillales</taxon>
        <taxon>Lactobacillaceae</taxon>
        <taxon>Weissella</taxon>
    </lineage>
</organism>
<dbReference type="Gene3D" id="3.40.50.1000">
    <property type="entry name" value="HAD superfamily/HAD-like"/>
    <property type="match status" value="1"/>
</dbReference>
<gene>
    <name evidence="2" type="ORF">HAU20_09045</name>
    <name evidence="1" type="ORF">HAU43_08855</name>
</gene>
<keyword evidence="2" id="KW-0378">Hydrolase</keyword>
<dbReference type="Gene3D" id="3.30.1240.10">
    <property type="match status" value="1"/>
</dbReference>
<evidence type="ECO:0000313" key="1">
    <source>
        <dbReference type="EMBL" id="MBJ7633186.1"/>
    </source>
</evidence>
<comment type="caution">
    <text evidence="2">The sequence shown here is derived from an EMBL/GenBank/DDBJ whole genome shotgun (WGS) entry which is preliminary data.</text>
</comment>
<dbReference type="GO" id="GO:0005829">
    <property type="term" value="C:cytosol"/>
    <property type="evidence" value="ECO:0007669"/>
    <property type="project" value="TreeGrafter"/>
</dbReference>
<dbReference type="GO" id="GO:0016791">
    <property type="term" value="F:phosphatase activity"/>
    <property type="evidence" value="ECO:0007669"/>
    <property type="project" value="TreeGrafter"/>
</dbReference>
<reference evidence="2" key="1">
    <citation type="submission" date="2020-02" db="EMBL/GenBank/DDBJ databases">
        <authorList>
            <person name="Fontana A."/>
            <person name="Patrone V."/>
            <person name="Morelli L."/>
        </authorList>
    </citation>
    <scope>NUCLEOTIDE SEQUENCE</scope>
    <source>
        <strain evidence="1">CCUG 30943</strain>
        <strain evidence="2">CCUG 43002</strain>
    </source>
</reference>
<proteinExistence type="predicted"/>
<dbReference type="RefSeq" id="WP_003607765.1">
    <property type="nucleotide sequence ID" value="NZ_ALXH01000093.1"/>
</dbReference>
<dbReference type="InterPro" id="IPR023214">
    <property type="entry name" value="HAD_sf"/>
</dbReference>
<keyword evidence="3" id="KW-1185">Reference proteome</keyword>
<name>A0A1T4J4I5_WEICO</name>
<dbReference type="InterPro" id="IPR036412">
    <property type="entry name" value="HAD-like_sf"/>
</dbReference>
<dbReference type="SUPFAM" id="SSF56784">
    <property type="entry name" value="HAD-like"/>
    <property type="match status" value="1"/>
</dbReference>
<evidence type="ECO:0000313" key="3">
    <source>
        <dbReference type="Proteomes" id="UP000728106"/>
    </source>
</evidence>
<dbReference type="EMBL" id="JAAOCP010000011">
    <property type="protein sequence ID" value="MBJ7639527.1"/>
    <property type="molecule type" value="Genomic_DNA"/>
</dbReference>
<dbReference type="Pfam" id="PF08282">
    <property type="entry name" value="Hydrolase_3"/>
    <property type="match status" value="1"/>
</dbReference>